<name>A0AAV9J9U0_9PEZI</name>
<dbReference type="AlphaFoldDB" id="A0AAV9J9U0"/>
<dbReference type="EMBL" id="JAVFHQ010000050">
    <property type="protein sequence ID" value="KAK4541656.1"/>
    <property type="molecule type" value="Genomic_DNA"/>
</dbReference>
<evidence type="ECO:0000313" key="3">
    <source>
        <dbReference type="Proteomes" id="UP001324427"/>
    </source>
</evidence>
<evidence type="ECO:0008006" key="4">
    <source>
        <dbReference type="Google" id="ProtNLM"/>
    </source>
</evidence>
<keyword evidence="3" id="KW-1185">Reference proteome</keyword>
<accession>A0AAV9J9U0</accession>
<feature type="compositionally biased region" description="Polar residues" evidence="1">
    <location>
        <begin position="1"/>
        <end position="20"/>
    </location>
</feature>
<gene>
    <name evidence="2" type="ORF">LTR36_007800</name>
</gene>
<evidence type="ECO:0000256" key="1">
    <source>
        <dbReference type="SAM" id="MobiDB-lite"/>
    </source>
</evidence>
<dbReference type="Proteomes" id="UP001324427">
    <property type="component" value="Unassembled WGS sequence"/>
</dbReference>
<reference evidence="2 3" key="1">
    <citation type="submission" date="2021-11" db="EMBL/GenBank/DDBJ databases">
        <title>Black yeast isolated from Biological Soil Crust.</title>
        <authorList>
            <person name="Kurbessoian T."/>
        </authorList>
    </citation>
    <scope>NUCLEOTIDE SEQUENCE [LARGE SCALE GENOMIC DNA]</scope>
    <source>
        <strain evidence="2 3">CCFEE 5522</strain>
    </source>
</reference>
<sequence>MSSTSQPKPSVSNPSRNTVGQRGVKKPAVQLPVELWLRIFYFNAYPLHLWNDGRRVCKLWWSWIPKIFAEKYIQDREMTSIQYDLGSLVTAGRSERLMLVMSFDRFDPTDRKRCIFTQDRAYLARNLPTQAAQTTRFNRWREVMAEYLGGALGAGGRPDLPPHIVMLKGRANDIELPGLQVDQDKHEISFEWHGMLQGFLREAAEYERRNEKGAGEKVLATAQRLMARDPERATEMLMSYYHANLGVRKQVRRERLKKQLRGWPGLDFTDETFVGREAHAIHAIAGCEGDADLTETAENADEIKRSAAADQDVLKLRALGFEDDGLWTVTFFPDFVELIRWWDEDDTQG</sequence>
<proteinExistence type="predicted"/>
<feature type="region of interest" description="Disordered" evidence="1">
    <location>
        <begin position="1"/>
        <end position="23"/>
    </location>
</feature>
<organism evidence="2 3">
    <name type="scientific">Oleoguttula mirabilis</name>
    <dbReference type="NCBI Taxonomy" id="1507867"/>
    <lineage>
        <taxon>Eukaryota</taxon>
        <taxon>Fungi</taxon>
        <taxon>Dikarya</taxon>
        <taxon>Ascomycota</taxon>
        <taxon>Pezizomycotina</taxon>
        <taxon>Dothideomycetes</taxon>
        <taxon>Dothideomycetidae</taxon>
        <taxon>Mycosphaerellales</taxon>
        <taxon>Teratosphaeriaceae</taxon>
        <taxon>Oleoguttula</taxon>
    </lineage>
</organism>
<evidence type="ECO:0000313" key="2">
    <source>
        <dbReference type="EMBL" id="KAK4541656.1"/>
    </source>
</evidence>
<comment type="caution">
    <text evidence="2">The sequence shown here is derived from an EMBL/GenBank/DDBJ whole genome shotgun (WGS) entry which is preliminary data.</text>
</comment>
<protein>
    <recommendedName>
        <fullName evidence="4">F-box domain-containing protein</fullName>
    </recommendedName>
</protein>